<feature type="domain" description="DUF4395" evidence="2">
    <location>
        <begin position="3"/>
        <end position="132"/>
    </location>
</feature>
<protein>
    <submittedName>
        <fullName evidence="3">Unannotated protein</fullName>
    </submittedName>
</protein>
<dbReference type="Pfam" id="PF14340">
    <property type="entry name" value="DUF4395"/>
    <property type="match status" value="1"/>
</dbReference>
<name>A0A6J6ET82_9ZZZZ</name>
<accession>A0A6J6ET82</accession>
<evidence type="ECO:0000256" key="1">
    <source>
        <dbReference type="SAM" id="Phobius"/>
    </source>
</evidence>
<dbReference type="AlphaFoldDB" id="A0A6J6ET82"/>
<gene>
    <name evidence="3" type="ORF">UFOPK1740_00828</name>
</gene>
<keyword evidence="1" id="KW-0812">Transmembrane</keyword>
<feature type="transmembrane region" description="Helical" evidence="1">
    <location>
        <begin position="101"/>
        <end position="130"/>
    </location>
</feature>
<reference evidence="3" key="1">
    <citation type="submission" date="2020-05" db="EMBL/GenBank/DDBJ databases">
        <authorList>
            <person name="Chiriac C."/>
            <person name="Salcher M."/>
            <person name="Ghai R."/>
            <person name="Kavagutti S V."/>
        </authorList>
    </citation>
    <scope>NUCLEOTIDE SEQUENCE</scope>
</reference>
<keyword evidence="1" id="KW-1133">Transmembrane helix</keyword>
<evidence type="ECO:0000313" key="3">
    <source>
        <dbReference type="EMBL" id="CAB4579760.1"/>
    </source>
</evidence>
<proteinExistence type="predicted"/>
<dbReference type="EMBL" id="CAEZTU010000037">
    <property type="protein sequence ID" value="CAB4579760.1"/>
    <property type="molecule type" value="Genomic_DNA"/>
</dbReference>
<feature type="transmembrane region" description="Helical" evidence="1">
    <location>
        <begin position="12"/>
        <end position="30"/>
    </location>
</feature>
<keyword evidence="1" id="KW-0472">Membrane</keyword>
<dbReference type="PIRSF" id="PIRSF030042">
    <property type="entry name" value="UCP030042"/>
    <property type="match status" value="1"/>
</dbReference>
<dbReference type="InterPro" id="IPR025508">
    <property type="entry name" value="DUF4395"/>
</dbReference>
<sequence length="137" mass="14744">MQIDARGPRFGAAITLVVLVFVIILDSPLLLAFQTLVWGIGAIAGPHRSPYGFIFKTLVKPRLKKTGELENVKPPQFAMLVGFIFGAVGLLGAAIGSPTLFFVATSFALAAAFLNAVFNFCLGCEMYLLLVKARLVR</sequence>
<feature type="transmembrane region" description="Helical" evidence="1">
    <location>
        <begin position="76"/>
        <end position="95"/>
    </location>
</feature>
<organism evidence="3">
    <name type="scientific">freshwater metagenome</name>
    <dbReference type="NCBI Taxonomy" id="449393"/>
    <lineage>
        <taxon>unclassified sequences</taxon>
        <taxon>metagenomes</taxon>
        <taxon>ecological metagenomes</taxon>
    </lineage>
</organism>
<dbReference type="InterPro" id="IPR016942">
    <property type="entry name" value="UCP030042"/>
</dbReference>
<evidence type="ECO:0000259" key="2">
    <source>
        <dbReference type="Pfam" id="PF14340"/>
    </source>
</evidence>